<dbReference type="Pfam" id="PF22725">
    <property type="entry name" value="GFO_IDH_MocA_C3"/>
    <property type="match status" value="1"/>
</dbReference>
<dbReference type="OrthoDB" id="9815825at2"/>
<evidence type="ECO:0000256" key="1">
    <source>
        <dbReference type="SAM" id="MobiDB-lite"/>
    </source>
</evidence>
<evidence type="ECO:0000259" key="3">
    <source>
        <dbReference type="Pfam" id="PF22725"/>
    </source>
</evidence>
<accession>A0A0J7ZK73</accession>
<evidence type="ECO:0000313" key="5">
    <source>
        <dbReference type="Proteomes" id="UP000037432"/>
    </source>
</evidence>
<reference evidence="4 5" key="1">
    <citation type="submission" date="2015-06" db="EMBL/GenBank/DDBJ databases">
        <authorList>
            <person name="Ju K.-S."/>
            <person name="Doroghazi J.R."/>
            <person name="Metcalf W.W."/>
        </authorList>
    </citation>
    <scope>NUCLEOTIDE SEQUENCE [LARGE SCALE GENOMIC DNA]</scope>
    <source>
        <strain evidence="4 5">NRRL 3414</strain>
    </source>
</reference>
<dbReference type="AlphaFoldDB" id="A0A0J7ZK73"/>
<dbReference type="InterPro" id="IPR055170">
    <property type="entry name" value="GFO_IDH_MocA-like_dom"/>
</dbReference>
<dbReference type="SUPFAM" id="SSF55347">
    <property type="entry name" value="Glyceraldehyde-3-phosphate dehydrogenase-like, C-terminal domain"/>
    <property type="match status" value="1"/>
</dbReference>
<dbReference type="Gene3D" id="3.30.360.10">
    <property type="entry name" value="Dihydrodipicolinate Reductase, domain 2"/>
    <property type="match status" value="1"/>
</dbReference>
<gene>
    <name evidence="4" type="ORF">ACM01_06250</name>
</gene>
<feature type="domain" description="Gfo/Idh/MocA-like oxidoreductase N-terminal" evidence="2">
    <location>
        <begin position="9"/>
        <end position="125"/>
    </location>
</feature>
<dbReference type="InterPro" id="IPR000683">
    <property type="entry name" value="Gfo/Idh/MocA-like_OxRdtase_N"/>
</dbReference>
<comment type="caution">
    <text evidence="4">The sequence shown here is derived from an EMBL/GenBank/DDBJ whole genome shotgun (WGS) entry which is preliminary data.</text>
</comment>
<dbReference type="Pfam" id="PF01408">
    <property type="entry name" value="GFO_IDH_MocA"/>
    <property type="match status" value="1"/>
</dbReference>
<dbReference type="InterPro" id="IPR052515">
    <property type="entry name" value="Gfo/Idh/MocA_Oxidoreductase"/>
</dbReference>
<dbReference type="InterPro" id="IPR036291">
    <property type="entry name" value="NAD(P)-bd_dom_sf"/>
</dbReference>
<organism evidence="4 5">
    <name type="scientific">Streptomyces viridochromogenes</name>
    <dbReference type="NCBI Taxonomy" id="1938"/>
    <lineage>
        <taxon>Bacteria</taxon>
        <taxon>Bacillati</taxon>
        <taxon>Actinomycetota</taxon>
        <taxon>Actinomycetes</taxon>
        <taxon>Kitasatosporales</taxon>
        <taxon>Streptomycetaceae</taxon>
        <taxon>Streptomyces</taxon>
    </lineage>
</organism>
<dbReference type="Proteomes" id="UP000037432">
    <property type="component" value="Unassembled WGS sequence"/>
</dbReference>
<evidence type="ECO:0000259" key="2">
    <source>
        <dbReference type="Pfam" id="PF01408"/>
    </source>
</evidence>
<dbReference type="Gene3D" id="3.40.50.720">
    <property type="entry name" value="NAD(P)-binding Rossmann-like Domain"/>
    <property type="match status" value="1"/>
</dbReference>
<dbReference type="PANTHER" id="PTHR43249:SF1">
    <property type="entry name" value="D-GLUCOSIDE 3-DEHYDROGENASE"/>
    <property type="match status" value="1"/>
</dbReference>
<dbReference type="PANTHER" id="PTHR43249">
    <property type="entry name" value="UDP-N-ACETYL-2-AMINO-2-DEOXY-D-GLUCURONATE OXIDASE"/>
    <property type="match status" value="1"/>
</dbReference>
<feature type="region of interest" description="Disordered" evidence="1">
    <location>
        <begin position="343"/>
        <end position="375"/>
    </location>
</feature>
<feature type="domain" description="GFO/IDH/MocA-like oxidoreductase" evidence="3">
    <location>
        <begin position="138"/>
        <end position="245"/>
    </location>
</feature>
<evidence type="ECO:0000313" key="4">
    <source>
        <dbReference type="EMBL" id="KMS76299.1"/>
    </source>
</evidence>
<dbReference type="EMBL" id="LFNT01000004">
    <property type="protein sequence ID" value="KMS76299.1"/>
    <property type="molecule type" value="Genomic_DNA"/>
</dbReference>
<sequence length="375" mass="40627">MTQYSQPARVAIVGAGNIADGCHMPAVQAQDGEATVIAVVDVDLQRAEAFAARWGIPAAYDGLDRMLQEQRPDLVIVCTPPIAHGEAITACLDAGAWVWCEKPPTLSVAEYDAVAAHEREGGPYVSYVFQHRFGSAARALREHIRTGRLGAPLVGVCHTLWYRDDAYFEVPWRGKWETEGGGPTMGHGIHQMDLMLSLMGEWTEVRAAMGTLARDVETEDVSMAMVRFAGGAMVSMVNSLLSPRETSYLRFDFPEATVELSHLYGYDNSHWTWTPAPHRAGATAVELGAPLDDEASSHAAQLRVLLRSLRAGERPEASGDDGRRALAFIAALYESARTGRPVTPDMISPASPIYHSMSGRPGAARDNAAKEKTGV</sequence>
<dbReference type="RefSeq" id="WP_048580051.1">
    <property type="nucleotide sequence ID" value="NZ_LFNT01000004.1"/>
</dbReference>
<protein>
    <submittedName>
        <fullName evidence="4">Oxidoreductase</fullName>
    </submittedName>
</protein>
<dbReference type="GO" id="GO:0000166">
    <property type="term" value="F:nucleotide binding"/>
    <property type="evidence" value="ECO:0007669"/>
    <property type="project" value="InterPro"/>
</dbReference>
<name>A0A0J7ZK73_STRVR</name>
<dbReference type="PATRIC" id="fig|1938.3.peg.1706"/>
<dbReference type="SUPFAM" id="SSF51735">
    <property type="entry name" value="NAD(P)-binding Rossmann-fold domains"/>
    <property type="match status" value="1"/>
</dbReference>
<proteinExistence type="predicted"/>